<gene>
    <name evidence="3" type="ORF">GCM10023187_17280</name>
</gene>
<dbReference type="Proteomes" id="UP001500936">
    <property type="component" value="Unassembled WGS sequence"/>
</dbReference>
<feature type="compositionally biased region" description="Low complexity" evidence="1">
    <location>
        <begin position="88"/>
        <end position="97"/>
    </location>
</feature>
<name>A0ABP8K8K0_9BACT</name>
<evidence type="ECO:0000256" key="2">
    <source>
        <dbReference type="SAM" id="Phobius"/>
    </source>
</evidence>
<dbReference type="Pfam" id="PF14903">
    <property type="entry name" value="WG_beta_rep"/>
    <property type="match status" value="1"/>
</dbReference>
<feature type="transmembrane region" description="Helical" evidence="2">
    <location>
        <begin position="107"/>
        <end position="127"/>
    </location>
</feature>
<evidence type="ECO:0000256" key="1">
    <source>
        <dbReference type="SAM" id="MobiDB-lite"/>
    </source>
</evidence>
<reference evidence="4" key="1">
    <citation type="journal article" date="2019" name="Int. J. Syst. Evol. Microbiol.">
        <title>The Global Catalogue of Microorganisms (GCM) 10K type strain sequencing project: providing services to taxonomists for standard genome sequencing and annotation.</title>
        <authorList>
            <consortium name="The Broad Institute Genomics Platform"/>
            <consortium name="The Broad Institute Genome Sequencing Center for Infectious Disease"/>
            <person name="Wu L."/>
            <person name="Ma J."/>
        </authorList>
    </citation>
    <scope>NUCLEOTIDE SEQUENCE [LARGE SCALE GENOMIC DNA]</scope>
    <source>
        <strain evidence="4">JCM 17925</strain>
    </source>
</reference>
<evidence type="ECO:0008006" key="5">
    <source>
        <dbReference type="Google" id="ProtNLM"/>
    </source>
</evidence>
<protein>
    <recommendedName>
        <fullName evidence="5">WG containing repeat-containing protein</fullName>
    </recommendedName>
</protein>
<keyword evidence="2" id="KW-1133">Transmembrane helix</keyword>
<dbReference type="EMBL" id="BAABHB010000003">
    <property type="protein sequence ID" value="GAA4402315.1"/>
    <property type="molecule type" value="Genomic_DNA"/>
</dbReference>
<feature type="compositionally biased region" description="Pro residues" evidence="1">
    <location>
        <begin position="74"/>
        <end position="87"/>
    </location>
</feature>
<keyword evidence="2" id="KW-0812">Transmembrane</keyword>
<feature type="compositionally biased region" description="Basic and acidic residues" evidence="1">
    <location>
        <begin position="165"/>
        <end position="176"/>
    </location>
</feature>
<evidence type="ECO:0000313" key="3">
    <source>
        <dbReference type="EMBL" id="GAA4402315.1"/>
    </source>
</evidence>
<dbReference type="InterPro" id="IPR032774">
    <property type="entry name" value="WG_beta_rep"/>
</dbReference>
<accession>A0ABP8K8K0</accession>
<evidence type="ECO:0000313" key="4">
    <source>
        <dbReference type="Proteomes" id="UP001500936"/>
    </source>
</evidence>
<comment type="caution">
    <text evidence="3">The sequence shown here is derived from an EMBL/GenBank/DDBJ whole genome shotgun (WGS) entry which is preliminary data.</text>
</comment>
<feature type="region of interest" description="Disordered" evidence="1">
    <location>
        <begin position="131"/>
        <end position="208"/>
    </location>
</feature>
<sequence>MKRYLDRYDKQIPANAIQTLFSLLDYDAQVVAAEVRAYLTDHFYASVNTPQGPNLRAKLASTDWKHLSHWEQPQAPPVKSPTLPTPPKQTAAAKAVAPPKPEKSDTFIILMAVLVVLVLIALTLWVVKSEKQPEEPVKPSRSKRSTAALSERKPASQLKKRKAARQHEDVATDDRTGSSSPEATPVVPKPAPATTTYDEVVEGSGDSGLRAARKGKKWGFIGPDGRWVIMPRYESVGDFHNDRALVILNGKSMLIDPTGTRIAASE</sequence>
<keyword evidence="2" id="KW-0472">Membrane</keyword>
<organism evidence="3 4">
    <name type="scientific">Nibrella viscosa</name>
    <dbReference type="NCBI Taxonomy" id="1084524"/>
    <lineage>
        <taxon>Bacteria</taxon>
        <taxon>Pseudomonadati</taxon>
        <taxon>Bacteroidota</taxon>
        <taxon>Cytophagia</taxon>
        <taxon>Cytophagales</taxon>
        <taxon>Spirosomataceae</taxon>
        <taxon>Nibrella</taxon>
    </lineage>
</organism>
<proteinExistence type="predicted"/>
<keyword evidence="4" id="KW-1185">Reference proteome</keyword>
<feature type="region of interest" description="Disordered" evidence="1">
    <location>
        <begin position="68"/>
        <end position="98"/>
    </location>
</feature>